<evidence type="ECO:0000256" key="3">
    <source>
        <dbReference type="ARBA" id="ARBA00022448"/>
    </source>
</evidence>
<feature type="transmembrane region" description="Helical" evidence="9">
    <location>
        <begin position="267"/>
        <end position="290"/>
    </location>
</feature>
<dbReference type="NCBIfam" id="TIGR00879">
    <property type="entry name" value="SP"/>
    <property type="match status" value="1"/>
</dbReference>
<keyword evidence="5 9" id="KW-1133">Transmembrane helix</keyword>
<feature type="region of interest" description="Disordered" evidence="8">
    <location>
        <begin position="1"/>
        <end position="30"/>
    </location>
</feature>
<dbReference type="PANTHER" id="PTHR48020:SF17">
    <property type="entry name" value="SUGAR TRANSPORTER, PUTATIVE (AFU_ORTHOLOGUE AFUA_8G06870)-RELATED"/>
    <property type="match status" value="1"/>
</dbReference>
<keyword evidence="6 9" id="KW-0472">Membrane</keyword>
<evidence type="ECO:0000256" key="7">
    <source>
        <dbReference type="RuleBase" id="RU003346"/>
    </source>
</evidence>
<dbReference type="InterPro" id="IPR050814">
    <property type="entry name" value="Myo-inositol_Transporter"/>
</dbReference>
<comment type="similarity">
    <text evidence="2 7">Belongs to the major facilitator superfamily. Sugar transporter (TC 2.A.1.1) family.</text>
</comment>
<evidence type="ECO:0000256" key="5">
    <source>
        <dbReference type="ARBA" id="ARBA00022989"/>
    </source>
</evidence>
<feature type="transmembrane region" description="Helical" evidence="9">
    <location>
        <begin position="456"/>
        <end position="477"/>
    </location>
</feature>
<evidence type="ECO:0000256" key="2">
    <source>
        <dbReference type="ARBA" id="ARBA00010992"/>
    </source>
</evidence>
<feature type="transmembrane region" description="Helical" evidence="9">
    <location>
        <begin position="522"/>
        <end position="542"/>
    </location>
</feature>
<feature type="transmembrane region" description="Helical" evidence="9">
    <location>
        <begin position="483"/>
        <end position="501"/>
    </location>
</feature>
<sequence length="629" mass="70721">MSATFRSTGPDPRGQRTNKPAAAADHAEYVGDDLEKKGGTIVSEKSFTGRPDDFIHRIAQYGNITHNPLQDISREQCIAHASEWADKNGLGEDREYFIKGALLAQSGEQLDLTDEEREWLEKEHTHKWAQPKTLYYMSVMCAMCAIVQGMDETVVNGAQTYFVEILGFDQFSPNKETWMQGLVVGAPYLACVVACAFTGPLNDLLGRRGCIFLSCVIAAGASIWEAFTYSWVQLFLARLLLGVGVGPKSATVPVYSAESAPAPIRGALVMMWQMWTAFGIMFGYIMGVAFQPRDGGISRDTAWRLMLGSTVVAPILVCLQVFTVPESPRWYIRKNRYGKAFESLIRLRNTKLQAARDLYYMSVMIDISEEINRGRNIFMDIFKIGRNRRALYASQALMFMQQFCGVNVIAYYSTNIFLDANYSESQALLASMGFGMVNFFFALPAVFTIDTFGRRSLTLVTFPFLALFLLFTGFSFYIPDDTARIGCIALGVYLYTAFYSPGMGPVPFTYSAEAFPLHCRDMGMSMATQTLWAFNFILSLTWPPLLARLKPQGAFGYYAGWNVVGWLLCFFLQPETKEKTLEELDIIFSVPTGKFIRYQVSHIPYNLKRLFLGSKRVGPPSETLYDFHD</sequence>
<feature type="transmembrane region" description="Helical" evidence="9">
    <location>
        <begin position="390"/>
        <end position="412"/>
    </location>
</feature>
<dbReference type="InterPro" id="IPR003663">
    <property type="entry name" value="Sugar/inositol_transpt"/>
</dbReference>
<dbReference type="AlphaFoldDB" id="A0A060T3L5"/>
<feature type="transmembrane region" description="Helical" evidence="9">
    <location>
        <begin position="178"/>
        <end position="198"/>
    </location>
</feature>
<comment type="subcellular location">
    <subcellularLocation>
        <location evidence="1">Membrane</location>
        <topology evidence="1">Multi-pass membrane protein</topology>
    </subcellularLocation>
</comment>
<dbReference type="PhylomeDB" id="A0A060T3L5"/>
<keyword evidence="3 7" id="KW-0813">Transport</keyword>
<gene>
    <name evidence="11" type="ORF">GNLVRS02_ARAD1C40766g</name>
</gene>
<dbReference type="PANTHER" id="PTHR48020">
    <property type="entry name" value="PROTON MYO-INOSITOL COTRANSPORTER"/>
    <property type="match status" value="1"/>
</dbReference>
<dbReference type="EMBL" id="HG937693">
    <property type="protein sequence ID" value="CDP35670.1"/>
    <property type="molecule type" value="Genomic_DNA"/>
</dbReference>
<evidence type="ECO:0000313" key="11">
    <source>
        <dbReference type="EMBL" id="CDP35670.1"/>
    </source>
</evidence>
<feature type="transmembrane region" description="Helical" evidence="9">
    <location>
        <begin position="210"/>
        <end position="229"/>
    </location>
</feature>
<dbReference type="PROSITE" id="PS50850">
    <property type="entry name" value="MFS"/>
    <property type="match status" value="1"/>
</dbReference>
<organism evidence="11">
    <name type="scientific">Blastobotrys adeninivorans</name>
    <name type="common">Yeast</name>
    <name type="synonym">Arxula adeninivorans</name>
    <dbReference type="NCBI Taxonomy" id="409370"/>
    <lineage>
        <taxon>Eukaryota</taxon>
        <taxon>Fungi</taxon>
        <taxon>Dikarya</taxon>
        <taxon>Ascomycota</taxon>
        <taxon>Saccharomycotina</taxon>
        <taxon>Dipodascomycetes</taxon>
        <taxon>Dipodascales</taxon>
        <taxon>Trichomonascaceae</taxon>
        <taxon>Blastobotrys</taxon>
    </lineage>
</organism>
<dbReference type="InterPro" id="IPR020846">
    <property type="entry name" value="MFS_dom"/>
</dbReference>
<evidence type="ECO:0000259" key="10">
    <source>
        <dbReference type="PROSITE" id="PS50850"/>
    </source>
</evidence>
<name>A0A060T3L5_BLAAD</name>
<dbReference type="Pfam" id="PF00083">
    <property type="entry name" value="Sugar_tr"/>
    <property type="match status" value="1"/>
</dbReference>
<evidence type="ECO:0000256" key="6">
    <source>
        <dbReference type="ARBA" id="ARBA00023136"/>
    </source>
</evidence>
<protein>
    <submittedName>
        <fullName evidence="11">ARAD1C40766p</fullName>
    </submittedName>
</protein>
<proteinExistence type="inferred from homology"/>
<dbReference type="GO" id="GO:0015791">
    <property type="term" value="P:polyol transmembrane transport"/>
    <property type="evidence" value="ECO:0007669"/>
    <property type="project" value="UniProtKB-ARBA"/>
</dbReference>
<keyword evidence="4 9" id="KW-0812">Transmembrane</keyword>
<reference evidence="11" key="1">
    <citation type="submission" date="2014-02" db="EMBL/GenBank/DDBJ databases">
        <authorList>
            <person name="Genoscope - CEA"/>
        </authorList>
    </citation>
    <scope>NUCLEOTIDE SEQUENCE</scope>
    <source>
        <strain evidence="11">LS3</strain>
    </source>
</reference>
<dbReference type="FunFam" id="1.20.1250.20:FF:000100">
    <property type="entry name" value="MFS sugar transporter, putative"/>
    <property type="match status" value="1"/>
</dbReference>
<dbReference type="PRINTS" id="PR00171">
    <property type="entry name" value="SUGRTRNSPORT"/>
</dbReference>
<dbReference type="GO" id="GO:0022857">
    <property type="term" value="F:transmembrane transporter activity"/>
    <property type="evidence" value="ECO:0007669"/>
    <property type="project" value="InterPro"/>
</dbReference>
<dbReference type="GO" id="GO:0016020">
    <property type="term" value="C:membrane"/>
    <property type="evidence" value="ECO:0007669"/>
    <property type="project" value="UniProtKB-SubCell"/>
</dbReference>
<feature type="transmembrane region" description="Helical" evidence="9">
    <location>
        <begin position="554"/>
        <end position="572"/>
    </location>
</feature>
<evidence type="ECO:0000256" key="1">
    <source>
        <dbReference type="ARBA" id="ARBA00004141"/>
    </source>
</evidence>
<feature type="domain" description="Major facilitator superfamily (MFS) profile" evidence="10">
    <location>
        <begin position="137"/>
        <end position="577"/>
    </location>
</feature>
<feature type="transmembrane region" description="Helical" evidence="9">
    <location>
        <begin position="235"/>
        <end position="255"/>
    </location>
</feature>
<reference evidence="11" key="2">
    <citation type="submission" date="2014-06" db="EMBL/GenBank/DDBJ databases">
        <title>The complete genome of Blastobotrys (Arxula) adeninivorans LS3 - a yeast of biotechnological interest.</title>
        <authorList>
            <person name="Kunze G."/>
            <person name="Gaillardin C."/>
            <person name="Czernicka M."/>
            <person name="Durrens P."/>
            <person name="Martin T."/>
            <person name="Boer E."/>
            <person name="Gabaldon T."/>
            <person name="Cruz J."/>
            <person name="Talla E."/>
            <person name="Marck C."/>
            <person name="Goffeau A."/>
            <person name="Barbe V."/>
            <person name="Baret P."/>
            <person name="Baronian K."/>
            <person name="Beier S."/>
            <person name="Bleykasten C."/>
            <person name="Bode R."/>
            <person name="Casaregola S."/>
            <person name="Despons L."/>
            <person name="Fairhead C."/>
            <person name="Giersberg M."/>
            <person name="Gierski P."/>
            <person name="Hahnel U."/>
            <person name="Hartmann A."/>
            <person name="Jankowska D."/>
            <person name="Jubin C."/>
            <person name="Jung P."/>
            <person name="Lafontaine I."/>
            <person name="Leh-Louis V."/>
            <person name="Lemaire M."/>
            <person name="Marcet-Houben M."/>
            <person name="Mascher M."/>
            <person name="Morel G."/>
            <person name="Richard G.-F."/>
            <person name="Riechen J."/>
            <person name="Sacerdot C."/>
            <person name="Sarkar A."/>
            <person name="Savel G."/>
            <person name="Schacherer J."/>
            <person name="Sherman D."/>
            <person name="Straub M.-L."/>
            <person name="Stein N."/>
            <person name="Thierry A."/>
            <person name="Trautwein-Schult A."/>
            <person name="Westhof E."/>
            <person name="Worch S."/>
            <person name="Dujon B."/>
            <person name="Souciet J.-L."/>
            <person name="Wincker P."/>
            <person name="Scholz U."/>
            <person name="Neuveglise N."/>
        </authorList>
    </citation>
    <scope>NUCLEOTIDE SEQUENCE</scope>
    <source>
        <strain evidence="11">LS3</strain>
    </source>
</reference>
<evidence type="ECO:0000256" key="4">
    <source>
        <dbReference type="ARBA" id="ARBA00022692"/>
    </source>
</evidence>
<dbReference type="InterPro" id="IPR036259">
    <property type="entry name" value="MFS_trans_sf"/>
</dbReference>
<dbReference type="SUPFAM" id="SSF103473">
    <property type="entry name" value="MFS general substrate transporter"/>
    <property type="match status" value="1"/>
</dbReference>
<evidence type="ECO:0000256" key="9">
    <source>
        <dbReference type="SAM" id="Phobius"/>
    </source>
</evidence>
<evidence type="ECO:0000256" key="8">
    <source>
        <dbReference type="SAM" id="MobiDB-lite"/>
    </source>
</evidence>
<feature type="transmembrane region" description="Helical" evidence="9">
    <location>
        <begin position="427"/>
        <end position="449"/>
    </location>
</feature>
<dbReference type="GO" id="GO:0015798">
    <property type="term" value="P:myo-inositol transport"/>
    <property type="evidence" value="ECO:0007669"/>
    <property type="project" value="UniProtKB-ARBA"/>
</dbReference>
<accession>A0A060T3L5</accession>
<dbReference type="Gene3D" id="1.20.1250.20">
    <property type="entry name" value="MFS general substrate transporter like domains"/>
    <property type="match status" value="1"/>
</dbReference>
<dbReference type="InterPro" id="IPR005828">
    <property type="entry name" value="MFS_sugar_transport-like"/>
</dbReference>
<feature type="transmembrane region" description="Helical" evidence="9">
    <location>
        <begin position="302"/>
        <end position="324"/>
    </location>
</feature>